<gene>
    <name evidence="2" type="ORF">GCM10023086_21100</name>
</gene>
<reference evidence="3" key="1">
    <citation type="journal article" date="2019" name="Int. J. Syst. Evol. Microbiol.">
        <title>The Global Catalogue of Microorganisms (GCM) 10K type strain sequencing project: providing services to taxonomists for standard genome sequencing and annotation.</title>
        <authorList>
            <consortium name="The Broad Institute Genomics Platform"/>
            <consortium name="The Broad Institute Genome Sequencing Center for Infectious Disease"/>
            <person name="Wu L."/>
            <person name="Ma J."/>
        </authorList>
    </citation>
    <scope>NUCLEOTIDE SEQUENCE [LARGE SCALE GENOMIC DNA]</scope>
    <source>
        <strain evidence="3">JCM 31290</strain>
    </source>
</reference>
<evidence type="ECO:0000313" key="2">
    <source>
        <dbReference type="EMBL" id="GAA4304115.1"/>
    </source>
</evidence>
<organism evidence="2 3">
    <name type="scientific">Streptomyces venetus</name>
    <dbReference type="NCBI Taxonomy" id="1701086"/>
    <lineage>
        <taxon>Bacteria</taxon>
        <taxon>Bacillati</taxon>
        <taxon>Actinomycetota</taxon>
        <taxon>Actinomycetes</taxon>
        <taxon>Kitasatosporales</taxon>
        <taxon>Streptomycetaceae</taxon>
        <taxon>Streptomyces</taxon>
    </lineage>
</organism>
<dbReference type="Proteomes" id="UP001501115">
    <property type="component" value="Unassembled WGS sequence"/>
</dbReference>
<feature type="region of interest" description="Disordered" evidence="1">
    <location>
        <begin position="24"/>
        <end position="62"/>
    </location>
</feature>
<dbReference type="EMBL" id="BAABET010000003">
    <property type="protein sequence ID" value="GAA4304115.1"/>
    <property type="molecule type" value="Genomic_DNA"/>
</dbReference>
<proteinExistence type="predicted"/>
<comment type="caution">
    <text evidence="2">The sequence shown here is derived from an EMBL/GenBank/DDBJ whole genome shotgun (WGS) entry which is preliminary data.</text>
</comment>
<protein>
    <submittedName>
        <fullName evidence="2">Uncharacterized protein</fullName>
    </submittedName>
</protein>
<accession>A0ABP8FI21</accession>
<keyword evidence="3" id="KW-1185">Reference proteome</keyword>
<evidence type="ECO:0000313" key="3">
    <source>
        <dbReference type="Proteomes" id="UP001501115"/>
    </source>
</evidence>
<evidence type="ECO:0000256" key="1">
    <source>
        <dbReference type="SAM" id="MobiDB-lite"/>
    </source>
</evidence>
<name>A0ABP8FI21_9ACTN</name>
<sequence>MGKRQITRGSELVTYVTFPANRDSSVASHRTPYDTQGGFGHDPNKKVGEHPERFGVAGRIDT</sequence>
<feature type="compositionally biased region" description="Basic and acidic residues" evidence="1">
    <location>
        <begin position="42"/>
        <end position="53"/>
    </location>
</feature>